<feature type="region of interest" description="Disordered" evidence="4">
    <location>
        <begin position="99"/>
        <end position="153"/>
    </location>
</feature>
<dbReference type="Proteomes" id="UP001642520">
    <property type="component" value="Unassembled WGS sequence"/>
</dbReference>
<evidence type="ECO:0000313" key="5">
    <source>
        <dbReference type="EMBL" id="CAL7943058.1"/>
    </source>
</evidence>
<evidence type="ECO:0000256" key="2">
    <source>
        <dbReference type="ARBA" id="ARBA00006199"/>
    </source>
</evidence>
<evidence type="ECO:0000256" key="1">
    <source>
        <dbReference type="ARBA" id="ARBA00004123"/>
    </source>
</evidence>
<keyword evidence="3" id="KW-0539">Nucleus</keyword>
<dbReference type="Gene3D" id="1.20.58.1590">
    <property type="entry name" value="Tethering factor for nuclear proteasome Cut8/Sts1"/>
    <property type="match status" value="1"/>
</dbReference>
<dbReference type="Pfam" id="PF08559">
    <property type="entry name" value="Cut8"/>
    <property type="match status" value="1"/>
</dbReference>
<feature type="compositionally biased region" description="Polar residues" evidence="4">
    <location>
        <begin position="106"/>
        <end position="115"/>
    </location>
</feature>
<dbReference type="InterPro" id="IPR013868">
    <property type="entry name" value="Cut8/Sts1_fam"/>
</dbReference>
<dbReference type="EMBL" id="CAXAJV020001293">
    <property type="protein sequence ID" value="CAL7943058.1"/>
    <property type="molecule type" value="Genomic_DNA"/>
</dbReference>
<name>A0ABP1NSE5_XYLVO</name>
<sequence length="347" mass="39498">MNTPTTRDIRRMDGARRRSIRQALAVIPVNNTASPGEAISTEVNAMDNFLNSRHGSESWSPAPSPDELVIQKRGRRRRTIVWSPDLDTCKRNSLFSLSSKDRTPVKSPSKSTMVLRSTPRKRLALDDTSESQFTTPERKKKSQNSLDSNSPQKYFNGNLLSGLRGLSHDQLVHMIMDLVSMQEDGLLREDEKIHNVLLKKMPVADIQPLIDTLNNLKQNIRSNTTLPNSEEASANGAHIHLDAFQKAIVDQGKRLVESQHWISVMHYVYAAWNITKQLHQWKDQNLCNLTRKCFKNLTHFCSQALKRGNFTSTVLDMFADRLDEMVADYEDLKVCLQLINEVKSNES</sequence>
<comment type="similarity">
    <text evidence="2">Belongs to the cut8/STS1 family.</text>
</comment>
<comment type="subcellular location">
    <subcellularLocation>
        <location evidence="1">Nucleus</location>
    </subcellularLocation>
</comment>
<evidence type="ECO:0000256" key="3">
    <source>
        <dbReference type="ARBA" id="ARBA00023242"/>
    </source>
</evidence>
<dbReference type="PANTHER" id="PTHR28032">
    <property type="entry name" value="FI02826P"/>
    <property type="match status" value="1"/>
</dbReference>
<comment type="caution">
    <text evidence="5">The sequence shown here is derived from an EMBL/GenBank/DDBJ whole genome shotgun (WGS) entry which is preliminary data.</text>
</comment>
<dbReference type="InterPro" id="IPR038422">
    <property type="entry name" value="Cut8/Sts1_sf"/>
</dbReference>
<feature type="compositionally biased region" description="Polar residues" evidence="4">
    <location>
        <begin position="143"/>
        <end position="153"/>
    </location>
</feature>
<accession>A0ABP1NSE5</accession>
<keyword evidence="6" id="KW-1185">Reference proteome</keyword>
<proteinExistence type="inferred from homology"/>
<organism evidence="5 6">
    <name type="scientific">Xylocopa violacea</name>
    <name type="common">Violet carpenter bee</name>
    <name type="synonym">Apis violacea</name>
    <dbReference type="NCBI Taxonomy" id="135666"/>
    <lineage>
        <taxon>Eukaryota</taxon>
        <taxon>Metazoa</taxon>
        <taxon>Ecdysozoa</taxon>
        <taxon>Arthropoda</taxon>
        <taxon>Hexapoda</taxon>
        <taxon>Insecta</taxon>
        <taxon>Pterygota</taxon>
        <taxon>Neoptera</taxon>
        <taxon>Endopterygota</taxon>
        <taxon>Hymenoptera</taxon>
        <taxon>Apocrita</taxon>
        <taxon>Aculeata</taxon>
        <taxon>Apoidea</taxon>
        <taxon>Anthophila</taxon>
        <taxon>Apidae</taxon>
        <taxon>Xylocopa</taxon>
        <taxon>Xylocopa</taxon>
    </lineage>
</organism>
<dbReference type="PANTHER" id="PTHR28032:SF1">
    <property type="entry name" value="FI02826P"/>
    <property type="match status" value="1"/>
</dbReference>
<protein>
    <submittedName>
        <fullName evidence="5">Uncharacterized protein</fullName>
    </submittedName>
</protein>
<evidence type="ECO:0000256" key="4">
    <source>
        <dbReference type="SAM" id="MobiDB-lite"/>
    </source>
</evidence>
<reference evidence="5 6" key="1">
    <citation type="submission" date="2024-08" db="EMBL/GenBank/DDBJ databases">
        <authorList>
            <person name="Will J Nash"/>
            <person name="Angela Man"/>
            <person name="Seanna McTaggart"/>
            <person name="Kendall Baker"/>
            <person name="Tom Barker"/>
            <person name="Leah Catchpole"/>
            <person name="Alex Durrant"/>
            <person name="Karim Gharbi"/>
            <person name="Naomi Irish"/>
            <person name="Gemy Kaithakottil"/>
            <person name="Debby Ku"/>
            <person name="Aaliyah Providence"/>
            <person name="Felix Shaw"/>
            <person name="David Swarbreck"/>
            <person name="Chris Watkins"/>
            <person name="Ann M. McCartney"/>
            <person name="Giulio Formenti"/>
            <person name="Alice Mouton"/>
            <person name="Noel Vella"/>
            <person name="Bjorn M von Reumont"/>
            <person name="Adriana Vella"/>
            <person name="Wilfried Haerty"/>
        </authorList>
    </citation>
    <scope>NUCLEOTIDE SEQUENCE [LARGE SCALE GENOMIC DNA]</scope>
</reference>
<evidence type="ECO:0000313" key="6">
    <source>
        <dbReference type="Proteomes" id="UP001642520"/>
    </source>
</evidence>
<gene>
    <name evidence="5" type="ORF">XYLVIOL_LOCUS5863</name>
</gene>